<proteinExistence type="predicted"/>
<feature type="domain" description="Enoyl reductase (ER)" evidence="2">
    <location>
        <begin position="10"/>
        <end position="317"/>
    </location>
</feature>
<dbReference type="Gene3D" id="3.40.50.720">
    <property type="entry name" value="NAD(P)-binding Rossmann-like Domain"/>
    <property type="match status" value="1"/>
</dbReference>
<dbReference type="PANTHER" id="PTHR44013">
    <property type="entry name" value="ZINC-TYPE ALCOHOL DEHYDROGENASE-LIKE PROTEIN C16A3.02C"/>
    <property type="match status" value="1"/>
</dbReference>
<dbReference type="GO" id="GO:0008270">
    <property type="term" value="F:zinc ion binding"/>
    <property type="evidence" value="ECO:0007669"/>
    <property type="project" value="InterPro"/>
</dbReference>
<dbReference type="InterPro" id="IPR036291">
    <property type="entry name" value="NAD(P)-bd_dom_sf"/>
</dbReference>
<dbReference type="InterPro" id="IPR002364">
    <property type="entry name" value="Quin_OxRdtase/zeta-crystal_CS"/>
</dbReference>
<feature type="transmembrane region" description="Helical" evidence="1">
    <location>
        <begin position="232"/>
        <end position="255"/>
    </location>
</feature>
<name>A0A3B0RD22_9ZZZZ</name>
<dbReference type="InterPro" id="IPR013154">
    <property type="entry name" value="ADH-like_N"/>
</dbReference>
<keyword evidence="1" id="KW-0472">Membrane</keyword>
<dbReference type="InterPro" id="IPR052733">
    <property type="entry name" value="Chloroplast_QOR"/>
</dbReference>
<accession>A0A3B0RD22</accession>
<dbReference type="AlphaFoldDB" id="A0A3B0RD22"/>
<dbReference type="GO" id="GO:0016491">
    <property type="term" value="F:oxidoreductase activity"/>
    <property type="evidence" value="ECO:0007669"/>
    <property type="project" value="UniProtKB-KW"/>
</dbReference>
<dbReference type="SUPFAM" id="SSF50129">
    <property type="entry name" value="GroES-like"/>
    <property type="match status" value="1"/>
</dbReference>
<dbReference type="EMBL" id="UOEJ01000016">
    <property type="protein sequence ID" value="VAV90970.1"/>
    <property type="molecule type" value="Genomic_DNA"/>
</dbReference>
<organism evidence="3">
    <name type="scientific">hydrothermal vent metagenome</name>
    <dbReference type="NCBI Taxonomy" id="652676"/>
    <lineage>
        <taxon>unclassified sequences</taxon>
        <taxon>metagenomes</taxon>
        <taxon>ecological metagenomes</taxon>
    </lineage>
</organism>
<dbReference type="Pfam" id="PF13602">
    <property type="entry name" value="ADH_zinc_N_2"/>
    <property type="match status" value="1"/>
</dbReference>
<dbReference type="InterPro" id="IPR011032">
    <property type="entry name" value="GroES-like_sf"/>
</dbReference>
<dbReference type="EC" id="1.1.1.-" evidence="3"/>
<dbReference type="Pfam" id="PF08240">
    <property type="entry name" value="ADH_N"/>
    <property type="match status" value="1"/>
</dbReference>
<keyword evidence="3" id="KW-0456">Lyase</keyword>
<dbReference type="InterPro" id="IPR020843">
    <property type="entry name" value="ER"/>
</dbReference>
<sequence length="320" mass="34532">MKAIVYTRYGSPDVLALKEVEKPTPGDNEVLIKTHAVSVNSSDWEFLSGRPLYVRMWGLFKPRNPILGSDIAGKIDAVGKNVTRFQKGDAVFGDIFICRGGFGEYVCAPESSLTMKPAHMTFKVAAALPQAASIALQGLCDKGHIQSGQKVLINGAGGGAGSFAVQIAKSFGAEVTGVDHGDKRDMLFRIGADHVIDYRQEDFTGNGQRYDLILDFVGSHSIFDYRRALSPAGIYVMVGGSIVHIVQTLLFGSWFSMTGARKMVILAAKPNKDMAFIIDLIESGKITPVIDKCYPLAETAKALHCLGKGQAQGKIVVTME</sequence>
<dbReference type="Gene3D" id="3.90.180.10">
    <property type="entry name" value="Medium-chain alcohol dehydrogenases, catalytic domain"/>
    <property type="match status" value="1"/>
</dbReference>
<dbReference type="GO" id="GO:0016829">
    <property type="term" value="F:lyase activity"/>
    <property type="evidence" value="ECO:0007669"/>
    <property type="project" value="UniProtKB-KW"/>
</dbReference>
<keyword evidence="1" id="KW-0812">Transmembrane</keyword>
<evidence type="ECO:0000256" key="1">
    <source>
        <dbReference type="SAM" id="Phobius"/>
    </source>
</evidence>
<reference evidence="3" key="1">
    <citation type="submission" date="2018-06" db="EMBL/GenBank/DDBJ databases">
        <authorList>
            <person name="Zhirakovskaya E."/>
        </authorList>
    </citation>
    <scope>NUCLEOTIDE SEQUENCE</scope>
</reference>
<evidence type="ECO:0000313" key="3">
    <source>
        <dbReference type="EMBL" id="VAV90970.1"/>
    </source>
</evidence>
<dbReference type="SUPFAM" id="SSF51735">
    <property type="entry name" value="NAD(P)-binding Rossmann-fold domains"/>
    <property type="match status" value="1"/>
</dbReference>
<keyword evidence="1" id="KW-1133">Transmembrane helix</keyword>
<gene>
    <name evidence="3" type="ORF">MNBD_ALPHA01-1730</name>
</gene>
<dbReference type="CDD" id="cd08267">
    <property type="entry name" value="MDR1"/>
    <property type="match status" value="1"/>
</dbReference>
<dbReference type="PANTHER" id="PTHR44013:SF1">
    <property type="entry name" value="ZINC-TYPE ALCOHOL DEHYDROGENASE-LIKE PROTEIN C16A3.02C"/>
    <property type="match status" value="1"/>
</dbReference>
<evidence type="ECO:0000259" key="2">
    <source>
        <dbReference type="SMART" id="SM00829"/>
    </source>
</evidence>
<keyword evidence="3" id="KW-0560">Oxidoreductase</keyword>
<protein>
    <submittedName>
        <fullName evidence="3">Bifunctional protein: zinc-containing alcohol dehydrogenase quinone oxidoreductase ( NADPH:quinone reductase) Similar to arginate lyase</fullName>
        <ecNumber evidence="3">1.1.1.-</ecNumber>
    </submittedName>
</protein>
<dbReference type="PROSITE" id="PS01162">
    <property type="entry name" value="QOR_ZETA_CRYSTAL"/>
    <property type="match status" value="1"/>
</dbReference>
<dbReference type="SMART" id="SM00829">
    <property type="entry name" value="PKS_ER"/>
    <property type="match status" value="1"/>
</dbReference>